<dbReference type="EMBL" id="CAXAMM010004669">
    <property type="protein sequence ID" value="CAK9004452.1"/>
    <property type="molecule type" value="Genomic_DNA"/>
</dbReference>
<dbReference type="InterPro" id="IPR011992">
    <property type="entry name" value="EF-hand-dom_pair"/>
</dbReference>
<evidence type="ECO:0000313" key="4">
    <source>
        <dbReference type="Proteomes" id="UP001642464"/>
    </source>
</evidence>
<dbReference type="Gene3D" id="1.10.238.10">
    <property type="entry name" value="EF-hand"/>
    <property type="match status" value="1"/>
</dbReference>
<dbReference type="InterPro" id="IPR018247">
    <property type="entry name" value="EF_Hand_1_Ca_BS"/>
</dbReference>
<keyword evidence="1" id="KW-0106">Calcium</keyword>
<dbReference type="Gene3D" id="1.10.287.70">
    <property type="match status" value="1"/>
</dbReference>
<proteinExistence type="predicted"/>
<evidence type="ECO:0000256" key="2">
    <source>
        <dbReference type="SAM" id="Phobius"/>
    </source>
</evidence>
<keyword evidence="2" id="KW-0472">Membrane</keyword>
<gene>
    <name evidence="3" type="ORF">SCF082_LOCUS8189</name>
</gene>
<protein>
    <submittedName>
        <fullName evidence="3">Ankyrin-1</fullName>
    </submittedName>
</protein>
<dbReference type="SUPFAM" id="SSF47473">
    <property type="entry name" value="EF-hand"/>
    <property type="match status" value="1"/>
</dbReference>
<accession>A0ABP0ISD7</accession>
<evidence type="ECO:0000256" key="1">
    <source>
        <dbReference type="ARBA" id="ARBA00022837"/>
    </source>
</evidence>
<feature type="transmembrane region" description="Helical" evidence="2">
    <location>
        <begin position="60"/>
        <end position="80"/>
    </location>
</feature>
<dbReference type="Proteomes" id="UP001642464">
    <property type="component" value="Unassembled WGS sequence"/>
</dbReference>
<dbReference type="PROSITE" id="PS00018">
    <property type="entry name" value="EF_HAND_1"/>
    <property type="match status" value="1"/>
</dbReference>
<reference evidence="3 4" key="1">
    <citation type="submission" date="2024-02" db="EMBL/GenBank/DDBJ databases">
        <authorList>
            <person name="Chen Y."/>
            <person name="Shah S."/>
            <person name="Dougan E. K."/>
            <person name="Thang M."/>
            <person name="Chan C."/>
        </authorList>
    </citation>
    <scope>NUCLEOTIDE SEQUENCE [LARGE SCALE GENOMIC DNA]</scope>
</reference>
<evidence type="ECO:0000313" key="3">
    <source>
        <dbReference type="EMBL" id="CAK9004452.1"/>
    </source>
</evidence>
<name>A0ABP0ISD7_9DINO</name>
<comment type="caution">
    <text evidence="3">The sequence shown here is derived from an EMBL/GenBank/DDBJ whole genome shotgun (WGS) entry which is preliminary data.</text>
</comment>
<sequence length="257" mass="29087">MKYSEGGVALDEGTLWAMNSYFRSLPITMLTLFMSIAGGVDWEDPLLAVSAVSPWWTLLFLFYISFTYFAVLNVVTAVFCQSAIEAASNDHATAVQKMVDNKEVHLQKLRALFSELGDESTGAITFGVFEEKMRSPAVRNYFETLGLDVWDPWSFFKLLDSDGGGSVEREEFFMGCLRFSGQARAMDVGKIIQDQSWILRNQGRRLEFDAWNSGRPNPRIRRLWVAKPGFLRAFCKICKLFNAPITYGPCSSTFITR</sequence>
<feature type="transmembrane region" description="Helical" evidence="2">
    <location>
        <begin position="21"/>
        <end position="40"/>
    </location>
</feature>
<keyword evidence="4" id="KW-1185">Reference proteome</keyword>
<organism evidence="3 4">
    <name type="scientific">Durusdinium trenchii</name>
    <dbReference type="NCBI Taxonomy" id="1381693"/>
    <lineage>
        <taxon>Eukaryota</taxon>
        <taxon>Sar</taxon>
        <taxon>Alveolata</taxon>
        <taxon>Dinophyceae</taxon>
        <taxon>Suessiales</taxon>
        <taxon>Symbiodiniaceae</taxon>
        <taxon>Durusdinium</taxon>
    </lineage>
</organism>
<keyword evidence="2" id="KW-1133">Transmembrane helix</keyword>
<keyword evidence="2" id="KW-0812">Transmembrane</keyword>